<keyword evidence="1" id="KW-0472">Membrane</keyword>
<organism evidence="2 3">
    <name type="scientific">Jimgerdemannia flammicorona</name>
    <dbReference type="NCBI Taxonomy" id="994334"/>
    <lineage>
        <taxon>Eukaryota</taxon>
        <taxon>Fungi</taxon>
        <taxon>Fungi incertae sedis</taxon>
        <taxon>Mucoromycota</taxon>
        <taxon>Mucoromycotina</taxon>
        <taxon>Endogonomycetes</taxon>
        <taxon>Endogonales</taxon>
        <taxon>Endogonaceae</taxon>
        <taxon>Jimgerdemannia</taxon>
    </lineage>
</organism>
<name>A0A433PCP1_9FUNG</name>
<feature type="transmembrane region" description="Helical" evidence="1">
    <location>
        <begin position="176"/>
        <end position="200"/>
    </location>
</feature>
<dbReference type="AlphaFoldDB" id="A0A433PCP1"/>
<keyword evidence="1" id="KW-1133">Transmembrane helix</keyword>
<protein>
    <submittedName>
        <fullName evidence="2">Uncharacterized protein</fullName>
    </submittedName>
</protein>
<reference evidence="2 3" key="1">
    <citation type="journal article" date="2018" name="New Phytol.">
        <title>Phylogenomics of Endogonaceae and evolution of mycorrhizas within Mucoromycota.</title>
        <authorList>
            <person name="Chang Y."/>
            <person name="Desiro A."/>
            <person name="Na H."/>
            <person name="Sandor L."/>
            <person name="Lipzen A."/>
            <person name="Clum A."/>
            <person name="Barry K."/>
            <person name="Grigoriev I.V."/>
            <person name="Martin F.M."/>
            <person name="Stajich J.E."/>
            <person name="Smith M.E."/>
            <person name="Bonito G."/>
            <person name="Spatafora J.W."/>
        </authorList>
    </citation>
    <scope>NUCLEOTIDE SEQUENCE [LARGE SCALE GENOMIC DNA]</scope>
    <source>
        <strain evidence="2 3">AD002</strain>
    </source>
</reference>
<dbReference type="Proteomes" id="UP000274822">
    <property type="component" value="Unassembled WGS sequence"/>
</dbReference>
<feature type="transmembrane region" description="Helical" evidence="1">
    <location>
        <begin position="132"/>
        <end position="156"/>
    </location>
</feature>
<gene>
    <name evidence="2" type="ORF">BC938DRAFT_477006</name>
</gene>
<evidence type="ECO:0000313" key="3">
    <source>
        <dbReference type="Proteomes" id="UP000274822"/>
    </source>
</evidence>
<evidence type="ECO:0000313" key="2">
    <source>
        <dbReference type="EMBL" id="RUS15287.1"/>
    </source>
</evidence>
<comment type="caution">
    <text evidence="2">The sequence shown here is derived from an EMBL/GenBank/DDBJ whole genome shotgun (WGS) entry which is preliminary data.</text>
</comment>
<evidence type="ECO:0000256" key="1">
    <source>
        <dbReference type="SAM" id="Phobius"/>
    </source>
</evidence>
<feature type="transmembrane region" description="Helical" evidence="1">
    <location>
        <begin position="18"/>
        <end position="37"/>
    </location>
</feature>
<keyword evidence="3" id="KW-1185">Reference proteome</keyword>
<feature type="transmembrane region" description="Helical" evidence="1">
    <location>
        <begin position="49"/>
        <end position="70"/>
    </location>
</feature>
<sequence length="287" mass="31490">MSAEIAQIVGPNNQFQSLVVAGVSLAMYVVATVVFVSRILRHKGYTTPLYLLVALTLVRISQFAVEIPAIQRVNGDRIYSKTLVTVANVLDAMGVGMLFMTTLLSLRSWVVKVRMGTIHPNASQGHNPKTSYFLLFCSLLTLLNGILSMVAVGLSVSNGFDAEFDYYTTLEAFINTSAYVVLGIYLLLTLGYLGTFGFIYSQYVLPKSDCRYFWLLLASGALLGLRMIYSFAAIFAAYCNGVLLHLFLATLPEVLLLVLLGGFSRTFAYIVTIVPRDLVQGGEPMTE</sequence>
<keyword evidence="1" id="KW-0812">Transmembrane</keyword>
<accession>A0A433PCP1</accession>
<feature type="transmembrane region" description="Helical" evidence="1">
    <location>
        <begin position="242"/>
        <end position="263"/>
    </location>
</feature>
<feature type="non-terminal residue" evidence="2">
    <location>
        <position position="287"/>
    </location>
</feature>
<feature type="transmembrane region" description="Helical" evidence="1">
    <location>
        <begin position="90"/>
        <end position="111"/>
    </location>
</feature>
<dbReference type="EMBL" id="RBNJ01025803">
    <property type="protein sequence ID" value="RUS15287.1"/>
    <property type="molecule type" value="Genomic_DNA"/>
</dbReference>
<proteinExistence type="predicted"/>
<feature type="transmembrane region" description="Helical" evidence="1">
    <location>
        <begin position="212"/>
        <end position="236"/>
    </location>
</feature>